<dbReference type="InParanoid" id="Q22KI7"/>
<dbReference type="KEGG" id="tet:TTHERM_00312940"/>
<accession>Q22KI7</accession>
<dbReference type="HOGENOM" id="CLU_374895_0_0_1"/>
<dbReference type="GeneID" id="7825276"/>
<keyword evidence="2" id="KW-1185">Reference proteome</keyword>
<dbReference type="RefSeq" id="XP_001033475.2">
    <property type="nucleotide sequence ID" value="XM_001033475.3"/>
</dbReference>
<reference evidence="2" key="1">
    <citation type="journal article" date="2006" name="PLoS Biol.">
        <title>Macronuclear genome sequence of the ciliate Tetrahymena thermophila, a model eukaryote.</title>
        <authorList>
            <person name="Eisen J.A."/>
            <person name="Coyne R.S."/>
            <person name="Wu M."/>
            <person name="Wu D."/>
            <person name="Thiagarajan M."/>
            <person name="Wortman J.R."/>
            <person name="Badger J.H."/>
            <person name="Ren Q."/>
            <person name="Amedeo P."/>
            <person name="Jones K.M."/>
            <person name="Tallon L.J."/>
            <person name="Delcher A.L."/>
            <person name="Salzberg S.L."/>
            <person name="Silva J.C."/>
            <person name="Haas B.J."/>
            <person name="Majoros W.H."/>
            <person name="Farzad M."/>
            <person name="Carlton J.M."/>
            <person name="Smith R.K. Jr."/>
            <person name="Garg J."/>
            <person name="Pearlman R.E."/>
            <person name="Karrer K.M."/>
            <person name="Sun L."/>
            <person name="Manning G."/>
            <person name="Elde N.C."/>
            <person name="Turkewitz A.P."/>
            <person name="Asai D.J."/>
            <person name="Wilkes D.E."/>
            <person name="Wang Y."/>
            <person name="Cai H."/>
            <person name="Collins K."/>
            <person name="Stewart B.A."/>
            <person name="Lee S.R."/>
            <person name="Wilamowska K."/>
            <person name="Weinberg Z."/>
            <person name="Ruzzo W.L."/>
            <person name="Wloga D."/>
            <person name="Gaertig J."/>
            <person name="Frankel J."/>
            <person name="Tsao C.-C."/>
            <person name="Gorovsky M.A."/>
            <person name="Keeling P.J."/>
            <person name="Waller R.F."/>
            <person name="Patron N.J."/>
            <person name="Cherry J.M."/>
            <person name="Stover N.A."/>
            <person name="Krieger C.J."/>
            <person name="del Toro C."/>
            <person name="Ryder H.F."/>
            <person name="Williamson S.C."/>
            <person name="Barbeau R.A."/>
            <person name="Hamilton E.P."/>
            <person name="Orias E."/>
        </authorList>
    </citation>
    <scope>NUCLEOTIDE SEQUENCE [LARGE SCALE GENOMIC DNA]</scope>
    <source>
        <strain evidence="2">SB210</strain>
    </source>
</reference>
<sequence>MMQQLLLSTQSYPFPQFDQLKFLSQQSQQLTQQIGNEEQLTASSNELESFCVGRSKQNTMLLNTEFEGQKKNKTFLKLERKNREKKETAVLVNIAQENQSISQMINFPSRFLNPLQSTFRIQGDIMINEDAIKASLGMIDNSHLANSIIPILSCVNLFKNVVEVVLSKNDSICNVYFRDLGVDFIDWRYIVQRFESYNNQQFKKIADLIKKLGETIPETENNKKISLTSCDSSTQLCNNSIFSSPYLKSETAISPIIAECPIQTVAPTTTGGKKVSKGKIQSMNELKCIENEINKTGKDSLTYTFQMKKNTLTSMHFSKSFLERAGWEISQFSMFCLYNGLPELLSYEEYYNTVINMLTERINAKINSVSDSHVESHMNQVYLSKVGNKIETQTKYSIVSTTSGISIINQVVNIKNEQNKKTIAAPPQKVRGRKHFSQSEQNTLEYNLECPLNEMDRHQHRVCKYRILHDKYIISNVDAFMQAKTSHNFFDN</sequence>
<evidence type="ECO:0000313" key="1">
    <source>
        <dbReference type="EMBL" id="EAR85812.2"/>
    </source>
</evidence>
<protein>
    <submittedName>
        <fullName evidence="1">Uncharacterized protein</fullName>
    </submittedName>
</protein>
<name>Q22KI7_TETTS</name>
<dbReference type="AlphaFoldDB" id="Q22KI7"/>
<evidence type="ECO:0000313" key="2">
    <source>
        <dbReference type="Proteomes" id="UP000009168"/>
    </source>
</evidence>
<organism evidence="1 2">
    <name type="scientific">Tetrahymena thermophila (strain SB210)</name>
    <dbReference type="NCBI Taxonomy" id="312017"/>
    <lineage>
        <taxon>Eukaryota</taxon>
        <taxon>Sar</taxon>
        <taxon>Alveolata</taxon>
        <taxon>Ciliophora</taxon>
        <taxon>Intramacronucleata</taxon>
        <taxon>Oligohymenophorea</taxon>
        <taxon>Hymenostomatida</taxon>
        <taxon>Tetrahymenina</taxon>
        <taxon>Tetrahymenidae</taxon>
        <taxon>Tetrahymena</taxon>
    </lineage>
</organism>
<dbReference type="Proteomes" id="UP000009168">
    <property type="component" value="Unassembled WGS sequence"/>
</dbReference>
<gene>
    <name evidence="1" type="ORF">TTHERM_00312940</name>
</gene>
<dbReference type="EMBL" id="GG662498">
    <property type="protein sequence ID" value="EAR85812.2"/>
    <property type="molecule type" value="Genomic_DNA"/>
</dbReference>
<proteinExistence type="predicted"/>